<feature type="domain" description="SPX" evidence="2">
    <location>
        <begin position="1"/>
        <end position="147"/>
    </location>
</feature>
<organism evidence="3 4">
    <name type="scientific">Apatococcus lobatus</name>
    <dbReference type="NCBI Taxonomy" id="904363"/>
    <lineage>
        <taxon>Eukaryota</taxon>
        <taxon>Viridiplantae</taxon>
        <taxon>Chlorophyta</taxon>
        <taxon>core chlorophytes</taxon>
        <taxon>Trebouxiophyceae</taxon>
        <taxon>Chlorellales</taxon>
        <taxon>Chlorellaceae</taxon>
        <taxon>Apatococcus</taxon>
    </lineage>
</organism>
<evidence type="ECO:0000313" key="3">
    <source>
        <dbReference type="EMBL" id="KAK9845000.1"/>
    </source>
</evidence>
<dbReference type="Proteomes" id="UP001438707">
    <property type="component" value="Unassembled WGS sequence"/>
</dbReference>
<feature type="compositionally biased region" description="Low complexity" evidence="1">
    <location>
        <begin position="233"/>
        <end position="267"/>
    </location>
</feature>
<accession>A0AAW1SGQ5</accession>
<sequence>MKFAALLRHSAEDLPELSELFRSYKQLKKRLKTLPQRCNTPAVRLSLNEISQREAVFVRAILQNVQSFNDTFLDREENAVIQLRTLEDAQVAARPERVQVVYRGFVNLHGRLLLMVQWSLLAYTGICKILKKHHKRTGLLVMAPQLQNLLAQPFCSIELASQLVRKAEVACDRLALQLREAPAAISMRLPHGPSQELHSITQQAIVRSQGSLVAASVSLQSATSSGSSFITSASSMPASMSASGSGSISDSPSGSLSASPSASAASGRCRRRSGRSPQPLWDNLPQEGMSAGARMKCTGLPITSLLGTGKLVMQLQGLPSPTLTHIFSQRAVTPAPRPILHPPLALTELLRLMHGVKRGLSEDAPAPRSPSDHRPRKHRLAGGASFSGSAANFWPQVVLQPGATGASQGELTSAVELQQGRQPHAVQISWPCQADATHPDSQQREIHLHDPIQPQPLQQHAQAHPLADVSEPTRAECNPHRHHRRHNPRHHHQSQHGQQHQQSQHRHVRDDAGHPHPPPSVMRQTQVALNMWQQMQATAVTPSIVLPPVGTHPALAASVSSGESGT</sequence>
<feature type="region of interest" description="Disordered" evidence="1">
    <location>
        <begin position="233"/>
        <end position="287"/>
    </location>
</feature>
<protein>
    <recommendedName>
        <fullName evidence="2">SPX domain-containing protein</fullName>
    </recommendedName>
</protein>
<dbReference type="InterPro" id="IPR031142">
    <property type="entry name" value="SPX_prot"/>
</dbReference>
<evidence type="ECO:0000256" key="1">
    <source>
        <dbReference type="SAM" id="MobiDB-lite"/>
    </source>
</evidence>
<name>A0AAW1SGQ5_9CHLO</name>
<dbReference type="PANTHER" id="PTHR45978">
    <property type="entry name" value="SPX DOMAIN-CONTAINING PROTEIN 3"/>
    <property type="match status" value="1"/>
</dbReference>
<comment type="caution">
    <text evidence="3">The sequence shown here is derived from an EMBL/GenBank/DDBJ whole genome shotgun (WGS) entry which is preliminary data.</text>
</comment>
<feature type="region of interest" description="Disordered" evidence="1">
    <location>
        <begin position="360"/>
        <end position="384"/>
    </location>
</feature>
<dbReference type="AlphaFoldDB" id="A0AAW1SGQ5"/>
<gene>
    <name evidence="3" type="ORF">WJX74_009451</name>
</gene>
<dbReference type="GO" id="GO:0016036">
    <property type="term" value="P:cellular response to phosphate starvation"/>
    <property type="evidence" value="ECO:0007669"/>
    <property type="project" value="InterPro"/>
</dbReference>
<keyword evidence="4" id="KW-1185">Reference proteome</keyword>
<evidence type="ECO:0000259" key="2">
    <source>
        <dbReference type="PROSITE" id="PS51382"/>
    </source>
</evidence>
<dbReference type="PANTHER" id="PTHR45978:SF7">
    <property type="entry name" value="SPX DOMAIN-CONTAINING PROTEIN 4"/>
    <property type="match status" value="1"/>
</dbReference>
<reference evidence="3 4" key="1">
    <citation type="journal article" date="2024" name="Nat. Commun.">
        <title>Phylogenomics reveals the evolutionary origins of lichenization in chlorophyte algae.</title>
        <authorList>
            <person name="Puginier C."/>
            <person name="Libourel C."/>
            <person name="Otte J."/>
            <person name="Skaloud P."/>
            <person name="Haon M."/>
            <person name="Grisel S."/>
            <person name="Petersen M."/>
            <person name="Berrin J.G."/>
            <person name="Delaux P.M."/>
            <person name="Dal Grande F."/>
            <person name="Keller J."/>
        </authorList>
    </citation>
    <scope>NUCLEOTIDE SEQUENCE [LARGE SCALE GENOMIC DNA]</scope>
    <source>
        <strain evidence="3 4">SAG 2145</strain>
    </source>
</reference>
<feature type="compositionally biased region" description="Basic residues" evidence="1">
    <location>
        <begin position="480"/>
        <end position="494"/>
    </location>
</feature>
<proteinExistence type="predicted"/>
<dbReference type="EMBL" id="JALJOS010000001">
    <property type="protein sequence ID" value="KAK9845000.1"/>
    <property type="molecule type" value="Genomic_DNA"/>
</dbReference>
<feature type="region of interest" description="Disordered" evidence="1">
    <location>
        <begin position="473"/>
        <end position="521"/>
    </location>
</feature>
<dbReference type="PROSITE" id="PS51382">
    <property type="entry name" value="SPX"/>
    <property type="match status" value="1"/>
</dbReference>
<evidence type="ECO:0000313" key="4">
    <source>
        <dbReference type="Proteomes" id="UP001438707"/>
    </source>
</evidence>
<dbReference type="InterPro" id="IPR004331">
    <property type="entry name" value="SPX_dom"/>
</dbReference>